<dbReference type="Gene3D" id="3.40.50.300">
    <property type="entry name" value="P-loop containing nucleotide triphosphate hydrolases"/>
    <property type="match status" value="1"/>
</dbReference>
<organism evidence="2 3">
    <name type="scientific">Paenibacillus rhizovicinus</name>
    <dbReference type="NCBI Taxonomy" id="2704463"/>
    <lineage>
        <taxon>Bacteria</taxon>
        <taxon>Bacillati</taxon>
        <taxon>Bacillota</taxon>
        <taxon>Bacilli</taxon>
        <taxon>Bacillales</taxon>
        <taxon>Paenibacillaceae</taxon>
        <taxon>Paenibacillus</taxon>
    </lineage>
</organism>
<proteinExistence type="predicted"/>
<dbReference type="Proteomes" id="UP000479114">
    <property type="component" value="Chromosome"/>
</dbReference>
<protein>
    <recommendedName>
        <fullName evidence="1">Phosphoribulokinase/uridine kinase domain-containing protein</fullName>
    </recommendedName>
</protein>
<keyword evidence="3" id="KW-1185">Reference proteome</keyword>
<dbReference type="GO" id="GO:0016301">
    <property type="term" value="F:kinase activity"/>
    <property type="evidence" value="ECO:0007669"/>
    <property type="project" value="InterPro"/>
</dbReference>
<evidence type="ECO:0000259" key="1">
    <source>
        <dbReference type="Pfam" id="PF00485"/>
    </source>
</evidence>
<dbReference type="InterPro" id="IPR027417">
    <property type="entry name" value="P-loop_NTPase"/>
</dbReference>
<dbReference type="AlphaFoldDB" id="A0A6C0PBN2"/>
<evidence type="ECO:0000313" key="3">
    <source>
        <dbReference type="Proteomes" id="UP000479114"/>
    </source>
</evidence>
<dbReference type="SUPFAM" id="SSF52540">
    <property type="entry name" value="P-loop containing nucleoside triphosphate hydrolases"/>
    <property type="match status" value="1"/>
</dbReference>
<dbReference type="Pfam" id="PF00485">
    <property type="entry name" value="PRK"/>
    <property type="match status" value="1"/>
</dbReference>
<reference evidence="2 3" key="1">
    <citation type="submission" date="2020-02" db="EMBL/GenBank/DDBJ databases">
        <title>Paenibacillus sp. nov., isolated from rhizosphere soil of tomato.</title>
        <authorList>
            <person name="Weon H.-Y."/>
            <person name="Lee S.A."/>
        </authorList>
    </citation>
    <scope>NUCLEOTIDE SEQUENCE [LARGE SCALE GENOMIC DNA]</scope>
    <source>
        <strain evidence="2 3">14171R-81</strain>
    </source>
</reference>
<dbReference type="RefSeq" id="WP_162644019.1">
    <property type="nucleotide sequence ID" value="NZ_CP048286.1"/>
</dbReference>
<dbReference type="InterPro" id="IPR006083">
    <property type="entry name" value="PRK/URK"/>
</dbReference>
<evidence type="ECO:0000313" key="2">
    <source>
        <dbReference type="EMBL" id="QHW34022.1"/>
    </source>
</evidence>
<dbReference type="KEGG" id="prz:GZH47_26665"/>
<dbReference type="GO" id="GO:0005524">
    <property type="term" value="F:ATP binding"/>
    <property type="evidence" value="ECO:0007669"/>
    <property type="project" value="InterPro"/>
</dbReference>
<sequence>MNPLSKIICICGPSGAGKSSLMERTVEVLDDSVSFYFDAYQSTLISPDPADVYQRIVTGEIADPMDVVRKEIKNDKFVADLKALRQGHEIIDPWNRKLQPAKYILVEEPFGRLREGMDELIHTVVCIDLPLEIALCRRVIRNLTYDYRIEPAESRLDYVLNYVKGFHDGEGMAIKWLQEKLKETSELILDGLHPKERLVEELVTSITNL</sequence>
<accession>A0A6C0PBN2</accession>
<dbReference type="EMBL" id="CP048286">
    <property type="protein sequence ID" value="QHW34022.1"/>
    <property type="molecule type" value="Genomic_DNA"/>
</dbReference>
<feature type="domain" description="Phosphoribulokinase/uridine kinase" evidence="1">
    <location>
        <begin position="7"/>
        <end position="144"/>
    </location>
</feature>
<gene>
    <name evidence="2" type="ORF">GZH47_26665</name>
</gene>
<name>A0A6C0PBN2_9BACL</name>